<dbReference type="InterPro" id="IPR016024">
    <property type="entry name" value="ARM-type_fold"/>
</dbReference>
<dbReference type="InParanoid" id="C3YUQ4"/>
<dbReference type="PANTHER" id="PTHR13387">
    <property type="entry name" value="PROTEIN HGH1 HOMOLOG"/>
    <property type="match status" value="1"/>
</dbReference>
<comment type="similarity">
    <text evidence="1">Belongs to the HGH1 family.</text>
</comment>
<feature type="domain" description="Protein HGH1 N-terminal" evidence="3">
    <location>
        <begin position="99"/>
        <end position="271"/>
    </location>
</feature>
<name>C3YUQ4_BRAFL</name>
<dbReference type="Pfam" id="PF04063">
    <property type="entry name" value="DUF383"/>
    <property type="match status" value="1"/>
</dbReference>
<accession>C3YUQ4</accession>
<dbReference type="InterPro" id="IPR011989">
    <property type="entry name" value="ARM-like"/>
</dbReference>
<dbReference type="Gene3D" id="1.25.10.10">
    <property type="entry name" value="Leucine-rich Repeat Variant"/>
    <property type="match status" value="1"/>
</dbReference>
<reference evidence="5" key="1">
    <citation type="journal article" date="2008" name="Nature">
        <title>The amphioxus genome and the evolution of the chordate karyotype.</title>
        <authorList>
            <consortium name="US DOE Joint Genome Institute (JGI-PGF)"/>
            <person name="Putnam N.H."/>
            <person name="Butts T."/>
            <person name="Ferrier D.E.K."/>
            <person name="Furlong R.F."/>
            <person name="Hellsten U."/>
            <person name="Kawashima T."/>
            <person name="Robinson-Rechavi M."/>
            <person name="Shoguchi E."/>
            <person name="Terry A."/>
            <person name="Yu J.-K."/>
            <person name="Benito-Gutierrez E.L."/>
            <person name="Dubchak I."/>
            <person name="Garcia-Fernandez J."/>
            <person name="Gibson-Brown J.J."/>
            <person name="Grigoriev I.V."/>
            <person name="Horton A.C."/>
            <person name="de Jong P.J."/>
            <person name="Jurka J."/>
            <person name="Kapitonov V.V."/>
            <person name="Kohara Y."/>
            <person name="Kuroki Y."/>
            <person name="Lindquist E."/>
            <person name="Lucas S."/>
            <person name="Osoegawa K."/>
            <person name="Pennacchio L.A."/>
            <person name="Salamov A.A."/>
            <person name="Satou Y."/>
            <person name="Sauka-Spengler T."/>
            <person name="Schmutz J."/>
            <person name="Shin-I T."/>
            <person name="Toyoda A."/>
            <person name="Bronner-Fraser M."/>
            <person name="Fujiyama A."/>
            <person name="Holland L.Z."/>
            <person name="Holland P.W.H."/>
            <person name="Satoh N."/>
            <person name="Rokhsar D.S."/>
        </authorList>
    </citation>
    <scope>NUCLEOTIDE SEQUENCE [LARGE SCALE GENOMIC DNA]</scope>
    <source>
        <strain evidence="5">S238N-H82</strain>
        <tissue evidence="5">Testes</tissue>
    </source>
</reference>
<proteinExistence type="inferred from homology"/>
<evidence type="ECO:0000259" key="3">
    <source>
        <dbReference type="Pfam" id="PF04063"/>
    </source>
</evidence>
<evidence type="ECO:0000259" key="4">
    <source>
        <dbReference type="Pfam" id="PF04064"/>
    </source>
</evidence>
<dbReference type="AlphaFoldDB" id="C3YUQ4"/>
<organism>
    <name type="scientific">Branchiostoma floridae</name>
    <name type="common">Florida lancelet</name>
    <name type="synonym">Amphioxus</name>
    <dbReference type="NCBI Taxonomy" id="7739"/>
    <lineage>
        <taxon>Eukaryota</taxon>
        <taxon>Metazoa</taxon>
        <taxon>Chordata</taxon>
        <taxon>Cephalochordata</taxon>
        <taxon>Leptocardii</taxon>
        <taxon>Amphioxiformes</taxon>
        <taxon>Branchiostomatidae</taxon>
        <taxon>Branchiostoma</taxon>
    </lineage>
</organism>
<evidence type="ECO:0000256" key="2">
    <source>
        <dbReference type="ARBA" id="ARBA00014076"/>
    </source>
</evidence>
<feature type="domain" description="Protein HGH1 C-terminal" evidence="4">
    <location>
        <begin position="282"/>
        <end position="331"/>
    </location>
</feature>
<dbReference type="PANTHER" id="PTHR13387:SF9">
    <property type="entry name" value="PROTEIN HGH1 HOMOLOG"/>
    <property type="match status" value="1"/>
</dbReference>
<dbReference type="InterPro" id="IPR007206">
    <property type="entry name" value="Protein_HGH1_C"/>
</dbReference>
<gene>
    <name evidence="5" type="ORF">BRAFLDRAFT_278465</name>
</gene>
<dbReference type="InterPro" id="IPR007205">
    <property type="entry name" value="Protein_HGH1_N"/>
</dbReference>
<dbReference type="STRING" id="7739.C3YUQ4"/>
<dbReference type="InterPro" id="IPR039717">
    <property type="entry name" value="Hgh1"/>
</dbReference>
<dbReference type="eggNOG" id="KOG2973">
    <property type="taxonomic scope" value="Eukaryota"/>
</dbReference>
<evidence type="ECO:0000256" key="1">
    <source>
        <dbReference type="ARBA" id="ARBA00006712"/>
    </source>
</evidence>
<dbReference type="Pfam" id="PF04064">
    <property type="entry name" value="DUF384"/>
    <property type="match status" value="1"/>
</dbReference>
<dbReference type="EMBL" id="GG666554">
    <property type="protein sequence ID" value="EEN55955.1"/>
    <property type="molecule type" value="Genomic_DNA"/>
</dbReference>
<dbReference type="SUPFAM" id="SSF48371">
    <property type="entry name" value="ARM repeat"/>
    <property type="match status" value="1"/>
</dbReference>
<protein>
    <recommendedName>
        <fullName evidence="2">Protein HGH1 homolog</fullName>
    </recommendedName>
</protein>
<sequence>MGDQQQLEELLPFLSLTSRPDVRATALQYLLGVTASKNSAEFFLKNKVFIKKILSLTEDSEATIAKDAYLCLINLTADGKFCKALLEDYDPVPKFVHTVTDSESEYADSACMILSNVTREESGAERVLDSLVKGEVGLAKVVEVFCQEGYNKNGKQLHYIGPMLSNLTQLREARQFVLDRDRCVVQRLLPFTQYQGSVIRRGGIVGALKNCCFETVHHEWLLSDDVDILPFLLLPLAGPEEFAEDEMEKLPDELQYLGEDKQREEEPSIRQMLLETLLQVRLLLTKHGRKTLQDKHVYYILRELHTWESQPELKGAVENVVQILISDEPEDVDNLKDMQIPEGVQKQLDQLQGEGQQ</sequence>
<evidence type="ECO:0000313" key="5">
    <source>
        <dbReference type="EMBL" id="EEN55955.1"/>
    </source>
</evidence>